<comment type="caution">
    <text evidence="1">The sequence shown here is derived from an EMBL/GenBank/DDBJ whole genome shotgun (WGS) entry which is preliminary data.</text>
</comment>
<organism evidence="1 2">
    <name type="scientific">Eikenella corrodens ATCC 23834</name>
    <dbReference type="NCBI Taxonomy" id="546274"/>
    <lineage>
        <taxon>Bacteria</taxon>
        <taxon>Pseudomonadati</taxon>
        <taxon>Pseudomonadota</taxon>
        <taxon>Betaproteobacteria</taxon>
        <taxon>Neisseriales</taxon>
        <taxon>Neisseriaceae</taxon>
        <taxon>Eikenella</taxon>
    </lineage>
</organism>
<dbReference type="Proteomes" id="UP000005837">
    <property type="component" value="Unassembled WGS sequence"/>
</dbReference>
<name>C0DT56_EIKCO</name>
<dbReference type="EMBL" id="ACEA01000012">
    <property type="protein sequence ID" value="EEG24761.1"/>
    <property type="molecule type" value="Genomic_DNA"/>
</dbReference>
<protein>
    <submittedName>
        <fullName evidence="1">Uncharacterized protein</fullName>
    </submittedName>
</protein>
<proteinExistence type="predicted"/>
<gene>
    <name evidence="1" type="ORF">EIKCOROL_00533</name>
</gene>
<reference evidence="1 2" key="1">
    <citation type="submission" date="2009-01" db="EMBL/GenBank/DDBJ databases">
        <authorList>
            <person name="Fulton L."/>
            <person name="Clifton S."/>
            <person name="Chinwalla A.T."/>
            <person name="Mitreva M."/>
            <person name="Sodergren E."/>
            <person name="Weinstock G."/>
            <person name="Clifton S."/>
            <person name="Dooling D.J."/>
            <person name="Fulton B."/>
            <person name="Minx P."/>
            <person name="Pepin K.H."/>
            <person name="Johnson M."/>
            <person name="Bhonagiri V."/>
            <person name="Nash W.E."/>
            <person name="Mardis E.R."/>
            <person name="Wilson R.K."/>
        </authorList>
    </citation>
    <scope>NUCLEOTIDE SEQUENCE [LARGE SCALE GENOMIC DNA]</scope>
    <source>
        <strain evidence="1 2">ATCC 23834</strain>
    </source>
</reference>
<dbReference type="HOGENOM" id="CLU_3308884_0_0_4"/>
<sequence>MVSSQVEIKGIILIVGVYCQEGYLKVSGSLLGGFACCLT</sequence>
<accession>C0DT56</accession>
<dbReference type="AlphaFoldDB" id="C0DT56"/>
<evidence type="ECO:0000313" key="2">
    <source>
        <dbReference type="Proteomes" id="UP000005837"/>
    </source>
</evidence>
<evidence type="ECO:0000313" key="1">
    <source>
        <dbReference type="EMBL" id="EEG24761.1"/>
    </source>
</evidence>